<evidence type="ECO:0000313" key="2">
    <source>
        <dbReference type="EMBL" id="XCC56893.1"/>
    </source>
</evidence>
<dbReference type="PROSITE" id="PS51257">
    <property type="entry name" value="PROKAR_LIPOPROTEIN"/>
    <property type="match status" value="1"/>
</dbReference>
<keyword evidence="1" id="KW-0732">Signal</keyword>
<dbReference type="EMBL" id="CP099959">
    <property type="protein sequence ID" value="XCC56893.1"/>
    <property type="molecule type" value="Genomic_DNA"/>
</dbReference>
<dbReference type="AlphaFoldDB" id="A0AAU7ZZY1"/>
<accession>A0AAU7ZZY1</accession>
<organism evidence="2">
    <name type="scientific">Polynucleobacter sp. UK-FUSCHL-C3</name>
    <dbReference type="NCBI Taxonomy" id="2955208"/>
    <lineage>
        <taxon>Bacteria</taxon>
        <taxon>Pseudomonadati</taxon>
        <taxon>Pseudomonadota</taxon>
        <taxon>Betaproteobacteria</taxon>
        <taxon>Burkholderiales</taxon>
        <taxon>Burkholderiaceae</taxon>
        <taxon>Polynucleobacter</taxon>
    </lineage>
</organism>
<sequence>MTWQRSRLTISLIASAVLLTACAGAEVRPIVDMNGVNEARYEKDLAECQDYAKQATGMGGTAAKGAGAGAVVGGLLGLVTGSNTTGIVQAAGAGAIIGGAGGAYKGNDSQEAVVKKCLVGRGYKVLN</sequence>
<feature type="chain" id="PRO_5043862872" evidence="1">
    <location>
        <begin position="24"/>
        <end position="127"/>
    </location>
</feature>
<proteinExistence type="predicted"/>
<feature type="signal peptide" evidence="1">
    <location>
        <begin position="1"/>
        <end position="23"/>
    </location>
</feature>
<gene>
    <name evidence="2" type="ORF">NKE59_05150</name>
</gene>
<protein>
    <submittedName>
        <fullName evidence="2">Glycine zipper family protein</fullName>
    </submittedName>
</protein>
<reference evidence="2" key="1">
    <citation type="submission" date="2022-06" db="EMBL/GenBank/DDBJ databases">
        <title>New Polynucleobacter species.</title>
        <authorList>
            <person name="Hahn M.W."/>
        </authorList>
    </citation>
    <scope>NUCLEOTIDE SEQUENCE</scope>
    <source>
        <strain evidence="2">UK-FUSCHL-C3</strain>
    </source>
</reference>
<dbReference type="RefSeq" id="WP_353437894.1">
    <property type="nucleotide sequence ID" value="NZ_CP099959.1"/>
</dbReference>
<name>A0AAU7ZZY1_9BURK</name>
<evidence type="ECO:0000256" key="1">
    <source>
        <dbReference type="SAM" id="SignalP"/>
    </source>
</evidence>